<dbReference type="InterPro" id="IPR036416">
    <property type="entry name" value="Pept_tRNA_hydro_sf"/>
</dbReference>
<keyword evidence="2 8" id="KW-0820">tRNA-binding</keyword>
<dbReference type="Gene3D" id="3.40.50.1470">
    <property type="entry name" value="Peptidyl-tRNA hydrolase"/>
    <property type="match status" value="1"/>
</dbReference>
<evidence type="ECO:0000256" key="6">
    <source>
        <dbReference type="ARBA" id="ARBA00048707"/>
    </source>
</evidence>
<dbReference type="OrthoDB" id="9800507at2"/>
<feature type="binding site" evidence="8">
    <location>
        <position position="14"/>
    </location>
    <ligand>
        <name>tRNA</name>
        <dbReference type="ChEBI" id="CHEBI:17843"/>
    </ligand>
</feature>
<comment type="caution">
    <text evidence="11">The sequence shown here is derived from an EMBL/GenBank/DDBJ whole genome shotgun (WGS) entry which is preliminary data.</text>
</comment>
<evidence type="ECO:0000256" key="3">
    <source>
        <dbReference type="ARBA" id="ARBA00022801"/>
    </source>
</evidence>
<dbReference type="PANTHER" id="PTHR17224">
    <property type="entry name" value="PEPTIDYL-TRNA HYDROLASE"/>
    <property type="match status" value="1"/>
</dbReference>
<feature type="site" description="Discriminates between blocked and unblocked aminoacyl-tRNA" evidence="8">
    <location>
        <position position="9"/>
    </location>
</feature>
<keyword evidence="8" id="KW-0963">Cytoplasm</keyword>
<dbReference type="AlphaFoldDB" id="A0A4R7ZQH4"/>
<feature type="binding site" evidence="8">
    <location>
        <position position="66"/>
    </location>
    <ligand>
        <name>tRNA</name>
        <dbReference type="ChEBI" id="CHEBI:17843"/>
    </ligand>
</feature>
<keyword evidence="4 8" id="KW-0694">RNA-binding</keyword>
<dbReference type="NCBIfam" id="TIGR00447">
    <property type="entry name" value="pth"/>
    <property type="match status" value="1"/>
</dbReference>
<dbReference type="EMBL" id="SODD01000014">
    <property type="protein sequence ID" value="TDW20197.1"/>
    <property type="molecule type" value="Genomic_DNA"/>
</dbReference>
<feature type="site" description="Stabilizes the basic form of H active site to accept a proton" evidence="8">
    <location>
        <position position="91"/>
    </location>
</feature>
<evidence type="ECO:0000313" key="12">
    <source>
        <dbReference type="Proteomes" id="UP000294743"/>
    </source>
</evidence>
<evidence type="ECO:0000256" key="10">
    <source>
        <dbReference type="RuleBase" id="RU004320"/>
    </source>
</evidence>
<dbReference type="CDD" id="cd00462">
    <property type="entry name" value="PTH"/>
    <property type="match status" value="1"/>
</dbReference>
<evidence type="ECO:0000256" key="4">
    <source>
        <dbReference type="ARBA" id="ARBA00022884"/>
    </source>
</evidence>
<evidence type="ECO:0000256" key="7">
    <source>
        <dbReference type="ARBA" id="ARBA00050038"/>
    </source>
</evidence>
<comment type="similarity">
    <text evidence="5 8 10">Belongs to the PTH family.</text>
</comment>
<dbReference type="GO" id="GO:0005737">
    <property type="term" value="C:cytoplasm"/>
    <property type="evidence" value="ECO:0007669"/>
    <property type="project" value="UniProtKB-SubCell"/>
</dbReference>
<keyword evidence="12" id="KW-1185">Reference proteome</keyword>
<dbReference type="Proteomes" id="UP000294743">
    <property type="component" value="Unassembled WGS sequence"/>
</dbReference>
<comment type="function">
    <text evidence="8">Hydrolyzes ribosome-free peptidyl-tRNAs (with 1 or more amino acids incorporated), which drop off the ribosome during protein synthesis, or as a result of ribosome stalling.</text>
</comment>
<dbReference type="GO" id="GO:0006515">
    <property type="term" value="P:protein quality control for misfolded or incompletely synthesized proteins"/>
    <property type="evidence" value="ECO:0007669"/>
    <property type="project" value="UniProtKB-UniRule"/>
</dbReference>
<proteinExistence type="inferred from homology"/>
<dbReference type="GO" id="GO:0072344">
    <property type="term" value="P:rescue of stalled ribosome"/>
    <property type="evidence" value="ECO:0007669"/>
    <property type="project" value="UniProtKB-UniRule"/>
</dbReference>
<dbReference type="PROSITE" id="PS01195">
    <property type="entry name" value="PEPT_TRNA_HYDROL_1"/>
    <property type="match status" value="1"/>
</dbReference>
<feature type="binding site" evidence="8">
    <location>
        <position position="112"/>
    </location>
    <ligand>
        <name>tRNA</name>
        <dbReference type="ChEBI" id="CHEBI:17843"/>
    </ligand>
</feature>
<feature type="binding site" evidence="8">
    <location>
        <position position="64"/>
    </location>
    <ligand>
        <name>tRNA</name>
        <dbReference type="ChEBI" id="CHEBI:17843"/>
    </ligand>
</feature>
<name>A0A4R7ZQH4_9FIRM</name>
<reference evidence="11 12" key="1">
    <citation type="submission" date="2019-03" db="EMBL/GenBank/DDBJ databases">
        <title>Genomic Encyclopedia of Type Strains, Phase IV (KMG-IV): sequencing the most valuable type-strain genomes for metagenomic binning, comparative biology and taxonomic classification.</title>
        <authorList>
            <person name="Goeker M."/>
        </authorList>
    </citation>
    <scope>NUCLEOTIDE SEQUENCE [LARGE SCALE GENOMIC DNA]</scope>
    <source>
        <strain evidence="11 12">DSM 28867</strain>
    </source>
</reference>
<evidence type="ECO:0000256" key="5">
    <source>
        <dbReference type="ARBA" id="ARBA00038063"/>
    </source>
</evidence>
<protein>
    <recommendedName>
        <fullName evidence="7 8">Peptidyl-tRNA hydrolase</fullName>
        <shortName evidence="8">Pth</shortName>
        <ecNumber evidence="1 8">3.1.1.29</ecNumber>
    </recommendedName>
</protein>
<comment type="subcellular location">
    <subcellularLocation>
        <location evidence="8">Cytoplasm</location>
    </subcellularLocation>
</comment>
<dbReference type="PANTHER" id="PTHR17224:SF1">
    <property type="entry name" value="PEPTIDYL-TRNA HYDROLASE"/>
    <property type="match status" value="1"/>
</dbReference>
<accession>A0A4R7ZQH4</accession>
<dbReference type="RefSeq" id="WP_134169302.1">
    <property type="nucleotide sequence ID" value="NZ_SODD01000014.1"/>
</dbReference>
<dbReference type="GO" id="GO:0000049">
    <property type="term" value="F:tRNA binding"/>
    <property type="evidence" value="ECO:0007669"/>
    <property type="project" value="UniProtKB-UniRule"/>
</dbReference>
<evidence type="ECO:0000313" key="11">
    <source>
        <dbReference type="EMBL" id="TDW20197.1"/>
    </source>
</evidence>
<dbReference type="FunFam" id="3.40.50.1470:FF:000001">
    <property type="entry name" value="Peptidyl-tRNA hydrolase"/>
    <property type="match status" value="1"/>
</dbReference>
<gene>
    <name evidence="8" type="primary">pth</name>
    <name evidence="11" type="ORF">EDD63_11427</name>
</gene>
<keyword evidence="3 8" id="KW-0378">Hydrolase</keyword>
<feature type="active site" description="Proton acceptor" evidence="8">
    <location>
        <position position="19"/>
    </location>
</feature>
<comment type="subunit">
    <text evidence="8">Monomer.</text>
</comment>
<comment type="catalytic activity">
    <reaction evidence="6 8 9">
        <text>an N-acyl-L-alpha-aminoacyl-tRNA + H2O = an N-acyl-L-amino acid + a tRNA + H(+)</text>
        <dbReference type="Rhea" id="RHEA:54448"/>
        <dbReference type="Rhea" id="RHEA-COMP:10123"/>
        <dbReference type="Rhea" id="RHEA-COMP:13883"/>
        <dbReference type="ChEBI" id="CHEBI:15377"/>
        <dbReference type="ChEBI" id="CHEBI:15378"/>
        <dbReference type="ChEBI" id="CHEBI:59874"/>
        <dbReference type="ChEBI" id="CHEBI:78442"/>
        <dbReference type="ChEBI" id="CHEBI:138191"/>
        <dbReference type="EC" id="3.1.1.29"/>
    </reaction>
</comment>
<dbReference type="GO" id="GO:0004045">
    <property type="term" value="F:peptidyl-tRNA hydrolase activity"/>
    <property type="evidence" value="ECO:0007669"/>
    <property type="project" value="UniProtKB-UniRule"/>
</dbReference>
<dbReference type="InterPro" id="IPR018171">
    <property type="entry name" value="Pept_tRNA_hydro_CS"/>
</dbReference>
<evidence type="ECO:0000256" key="2">
    <source>
        <dbReference type="ARBA" id="ARBA00022555"/>
    </source>
</evidence>
<sequence>MKLIVGLGNPGKQYEKTRHNAGFMVMDEIARKLGVEINQEKFKGLYTQTFVKGEKVYLLKPMTFMNNSGESVIAIADYFDIPDEEILLIYDDLDMPVGKLRLREKGSAGGQNGVKSIIRHLGTDELRRIRVGIGRDPRIPTVDYVLGKVAKEDQSDFQQAVSNAADAAIEACNKSFNQVMETYNKK</sequence>
<evidence type="ECO:0000256" key="9">
    <source>
        <dbReference type="RuleBase" id="RU000673"/>
    </source>
</evidence>
<comment type="function">
    <text evidence="8">Catalyzes the release of premature peptidyl moieties from peptidyl-tRNA molecules trapped in stalled 50S ribosomal subunits, and thus maintains levels of free tRNAs and 50S ribosomes.</text>
</comment>
<evidence type="ECO:0000256" key="1">
    <source>
        <dbReference type="ARBA" id="ARBA00013260"/>
    </source>
</evidence>
<dbReference type="SUPFAM" id="SSF53178">
    <property type="entry name" value="Peptidyl-tRNA hydrolase-like"/>
    <property type="match status" value="1"/>
</dbReference>
<evidence type="ECO:0000256" key="8">
    <source>
        <dbReference type="HAMAP-Rule" id="MF_00083"/>
    </source>
</evidence>
<dbReference type="Pfam" id="PF01195">
    <property type="entry name" value="Pept_tRNA_hydro"/>
    <property type="match status" value="1"/>
</dbReference>
<dbReference type="InterPro" id="IPR001328">
    <property type="entry name" value="Pept_tRNA_hydro"/>
</dbReference>
<dbReference type="EC" id="3.1.1.29" evidence="1 8"/>
<dbReference type="HAMAP" id="MF_00083">
    <property type="entry name" value="Pept_tRNA_hydro_bact"/>
    <property type="match status" value="1"/>
</dbReference>
<organism evidence="11 12">
    <name type="scientific">Breznakia blatticola</name>
    <dbReference type="NCBI Taxonomy" id="1754012"/>
    <lineage>
        <taxon>Bacteria</taxon>
        <taxon>Bacillati</taxon>
        <taxon>Bacillota</taxon>
        <taxon>Erysipelotrichia</taxon>
        <taxon>Erysipelotrichales</taxon>
        <taxon>Erysipelotrichaceae</taxon>
        <taxon>Breznakia</taxon>
    </lineage>
</organism>